<organism evidence="2 3">
    <name type="scientific">Shewanella japonica</name>
    <dbReference type="NCBI Taxonomy" id="93973"/>
    <lineage>
        <taxon>Bacteria</taxon>
        <taxon>Pseudomonadati</taxon>
        <taxon>Pseudomonadota</taxon>
        <taxon>Gammaproteobacteria</taxon>
        <taxon>Alteromonadales</taxon>
        <taxon>Shewanellaceae</taxon>
        <taxon>Shewanella</taxon>
    </lineage>
</organism>
<gene>
    <name evidence="2" type="ORF">SJ2017_0990</name>
</gene>
<reference evidence="2 3" key="1">
    <citation type="submission" date="2017-03" db="EMBL/GenBank/DDBJ databases">
        <title>Genome sequencing of Shewanella japonica KCTC 22435.</title>
        <authorList>
            <person name="Kim K.M."/>
        </authorList>
    </citation>
    <scope>NUCLEOTIDE SEQUENCE [LARGE SCALE GENOMIC DNA]</scope>
    <source>
        <strain evidence="2 3">KCTC 22435</strain>
    </source>
</reference>
<sequence length="165" mass="18788">MHEFETERLSMRLLKAEDKEFFTGLYCDPKIMKLIAKPLTEEQSNVMFERSLTHIEGANPKELIWVIRVKATQEVIGIQNLFIFGNTSEDADAGLILTRTAHGKGYPNEATAAVMDYGLKKLGIRIFHTNCSARNYAIQRVIRAMGFVESTKSSDEQVHYFKNVL</sequence>
<dbReference type="EMBL" id="CP020472">
    <property type="protein sequence ID" value="ARD21321.1"/>
    <property type="molecule type" value="Genomic_DNA"/>
</dbReference>
<dbReference type="SUPFAM" id="SSF55729">
    <property type="entry name" value="Acyl-CoA N-acyltransferases (Nat)"/>
    <property type="match status" value="1"/>
</dbReference>
<evidence type="ECO:0000259" key="1">
    <source>
        <dbReference type="Pfam" id="PF13302"/>
    </source>
</evidence>
<dbReference type="RefSeq" id="WP_080915083.1">
    <property type="nucleotide sequence ID" value="NZ_CP020472.1"/>
</dbReference>
<accession>A0ABM6JJ12</accession>
<protein>
    <submittedName>
        <fullName evidence="2">N-acetyltransferase</fullName>
    </submittedName>
</protein>
<dbReference type="InterPro" id="IPR016181">
    <property type="entry name" value="Acyl_CoA_acyltransferase"/>
</dbReference>
<dbReference type="PANTHER" id="PTHR43792">
    <property type="entry name" value="GNAT FAMILY, PUTATIVE (AFU_ORTHOLOGUE AFUA_3G00765)-RELATED-RELATED"/>
    <property type="match status" value="1"/>
</dbReference>
<dbReference type="Pfam" id="PF13302">
    <property type="entry name" value="Acetyltransf_3"/>
    <property type="match status" value="1"/>
</dbReference>
<dbReference type="InterPro" id="IPR051531">
    <property type="entry name" value="N-acetyltransferase"/>
</dbReference>
<name>A0ABM6JJ12_9GAMM</name>
<proteinExistence type="predicted"/>
<dbReference type="InterPro" id="IPR000182">
    <property type="entry name" value="GNAT_dom"/>
</dbReference>
<evidence type="ECO:0000313" key="2">
    <source>
        <dbReference type="EMBL" id="ARD21321.1"/>
    </source>
</evidence>
<keyword evidence="3" id="KW-1185">Reference proteome</keyword>
<evidence type="ECO:0000313" key="3">
    <source>
        <dbReference type="Proteomes" id="UP000191820"/>
    </source>
</evidence>
<dbReference type="Proteomes" id="UP000191820">
    <property type="component" value="Chromosome"/>
</dbReference>
<dbReference type="PANTHER" id="PTHR43792:SF1">
    <property type="entry name" value="N-ACETYLTRANSFERASE DOMAIN-CONTAINING PROTEIN"/>
    <property type="match status" value="1"/>
</dbReference>
<feature type="domain" description="N-acetyltransferase" evidence="1">
    <location>
        <begin position="8"/>
        <end position="148"/>
    </location>
</feature>
<dbReference type="Gene3D" id="3.40.630.30">
    <property type="match status" value="1"/>
</dbReference>